<evidence type="ECO:0000313" key="2">
    <source>
        <dbReference type="EMBL" id="KAH8988828.1"/>
    </source>
</evidence>
<dbReference type="Proteomes" id="UP001201163">
    <property type="component" value="Unassembled WGS sequence"/>
</dbReference>
<protein>
    <submittedName>
        <fullName evidence="2">Uncharacterized protein</fullName>
    </submittedName>
</protein>
<dbReference type="EMBL" id="JAKELL010000040">
    <property type="protein sequence ID" value="KAH8988828.1"/>
    <property type="molecule type" value="Genomic_DNA"/>
</dbReference>
<evidence type="ECO:0000256" key="1">
    <source>
        <dbReference type="SAM" id="MobiDB-lite"/>
    </source>
</evidence>
<evidence type="ECO:0000313" key="3">
    <source>
        <dbReference type="Proteomes" id="UP001201163"/>
    </source>
</evidence>
<feature type="compositionally biased region" description="Polar residues" evidence="1">
    <location>
        <begin position="246"/>
        <end position="255"/>
    </location>
</feature>
<dbReference type="AlphaFoldDB" id="A0AAD4LGQ5"/>
<feature type="region of interest" description="Disordered" evidence="1">
    <location>
        <begin position="241"/>
        <end position="279"/>
    </location>
</feature>
<organism evidence="2 3">
    <name type="scientific">Lactarius akahatsu</name>
    <dbReference type="NCBI Taxonomy" id="416441"/>
    <lineage>
        <taxon>Eukaryota</taxon>
        <taxon>Fungi</taxon>
        <taxon>Dikarya</taxon>
        <taxon>Basidiomycota</taxon>
        <taxon>Agaricomycotina</taxon>
        <taxon>Agaricomycetes</taxon>
        <taxon>Russulales</taxon>
        <taxon>Russulaceae</taxon>
        <taxon>Lactarius</taxon>
    </lineage>
</organism>
<name>A0AAD4LGQ5_9AGAM</name>
<accession>A0AAD4LGQ5</accession>
<reference evidence="2" key="1">
    <citation type="submission" date="2022-01" db="EMBL/GenBank/DDBJ databases">
        <title>Comparative genomics reveals a dynamic genome evolution in the ectomycorrhizal milk-cap (Lactarius) mushrooms.</title>
        <authorList>
            <consortium name="DOE Joint Genome Institute"/>
            <person name="Lebreton A."/>
            <person name="Tang N."/>
            <person name="Kuo A."/>
            <person name="LaButti K."/>
            <person name="Drula E."/>
            <person name="Barry K."/>
            <person name="Clum A."/>
            <person name="Lipzen A."/>
            <person name="Mousain D."/>
            <person name="Ng V."/>
            <person name="Wang R."/>
            <person name="Wang X."/>
            <person name="Dai Y."/>
            <person name="Henrissat B."/>
            <person name="Grigoriev I.V."/>
            <person name="Guerin-Laguette A."/>
            <person name="Yu F."/>
            <person name="Martin F.M."/>
        </authorList>
    </citation>
    <scope>NUCLEOTIDE SEQUENCE</scope>
    <source>
        <strain evidence="2">QP</strain>
    </source>
</reference>
<sequence length="279" mass="32077">MSLLSVLVQIKRSYRSTSCRFDQLRTPLGLEARWKRVTVIHFEIEIPTPKDPNPLQRRSICHTFHLTSKDSPNPDTFTTLFPRGTLPSTDSLEASEHASDATKTQHDEIYEIHAKPFTKNANRTQLDRRLKLGRSPNSDVYDDSKINILRELTSCNYYRKRTCPALKTLHTSVLALLLPPRKFGIPTLLIHMLQYVDGGHFNSNLPPGKRRLHFKIRLHHRLHKTDPPQMLVQSTDNTAHRKLTGKLSQYNTGKTYAQDPSRRTTQEQVSPLAHPLHTQ</sequence>
<gene>
    <name evidence="2" type="ORF">EDB92DRAFT_1817330</name>
</gene>
<proteinExistence type="predicted"/>
<keyword evidence="3" id="KW-1185">Reference proteome</keyword>
<comment type="caution">
    <text evidence="2">The sequence shown here is derived from an EMBL/GenBank/DDBJ whole genome shotgun (WGS) entry which is preliminary data.</text>
</comment>